<reference evidence="1 2" key="1">
    <citation type="journal article" date="2009" name="Virology">
        <title>Genomic analysis of the smallest giant virus--Feldmannia sp. virus 158.</title>
        <authorList>
            <person name="Schroeder D.C."/>
            <person name="Park Y."/>
            <person name="Yoon H.M."/>
            <person name="Lee Y.S."/>
            <person name="Kang S.W."/>
            <person name="Meints R.H."/>
            <person name="Ivey R.G."/>
            <person name="Choi T.J."/>
        </authorList>
    </citation>
    <scope>NUCLEOTIDE SEQUENCE [LARGE SCALE GENOMIC DNA]</scope>
    <source>
        <strain evidence="1">FsV-158</strain>
    </source>
</reference>
<name>B5LWF8_9PHYC</name>
<dbReference type="KEGG" id="vg:6804852"/>
<dbReference type="RefSeq" id="YP_002154691.1">
    <property type="nucleotide sequence ID" value="NC_011183.1"/>
</dbReference>
<protein>
    <submittedName>
        <fullName evidence="1">Uncharacterized protein</fullName>
    </submittedName>
</protein>
<dbReference type="OrthoDB" id="33022at10239"/>
<organism evidence="1 2">
    <name type="scientific">Feldmannia species virus</name>
    <dbReference type="NCBI Taxonomy" id="39420"/>
    <lineage>
        <taxon>Viruses</taxon>
        <taxon>Varidnaviria</taxon>
        <taxon>Bamfordvirae</taxon>
        <taxon>Nucleocytoviricota</taxon>
        <taxon>Megaviricetes</taxon>
        <taxon>Algavirales</taxon>
        <taxon>Phycodnaviridae</taxon>
        <taxon>Phaeovirus</taxon>
        <taxon>Phaeovirus feldmanniae</taxon>
    </lineage>
</organism>
<dbReference type="EMBL" id="EU916176">
    <property type="protein sequence ID" value="ACH46821.1"/>
    <property type="molecule type" value="Genomic_DNA"/>
</dbReference>
<sequence length="240" mass="26399">MDVIVRNMESSSIRVDKASKKGSVIDTVKMVLGCTSSSGNTNLRRLTTRFPDLCVDITRLRINGKGMATPVADAKLLVQVVLLLPGQKAIEFRRKSADVVCRLLGGDMSLVKEIEQRCATLQRSPEGRVIQDILLGDGDADRSVVTSSTSSQIDKYEGMPAGFRFLDASDQHRVAKEVVKQALDCKKQALKRRRCEDMVDQCKSLSDIGVDLDNQTKKDIRDNLSLLTKGDLALEGSQET</sequence>
<accession>B5LWF8</accession>
<evidence type="ECO:0000313" key="2">
    <source>
        <dbReference type="Proteomes" id="UP000204092"/>
    </source>
</evidence>
<dbReference type="Proteomes" id="UP000204092">
    <property type="component" value="Segment"/>
</dbReference>
<dbReference type="GeneID" id="6804852"/>
<keyword evidence="2" id="KW-1185">Reference proteome</keyword>
<evidence type="ECO:0000313" key="1">
    <source>
        <dbReference type="EMBL" id="ACH46821.1"/>
    </source>
</evidence>
<proteinExistence type="predicted"/>